<reference evidence="2" key="2">
    <citation type="submission" date="2022-06" db="UniProtKB">
        <authorList>
            <consortium name="EnsemblMetazoa"/>
        </authorList>
    </citation>
    <scope>IDENTIFICATION</scope>
    <source>
        <strain evidence="2">PS312</strain>
    </source>
</reference>
<dbReference type="CDD" id="cd00037">
    <property type="entry name" value="CLECT"/>
    <property type="match status" value="2"/>
</dbReference>
<accession>A0A8R1U4E1</accession>
<dbReference type="Proteomes" id="UP000005239">
    <property type="component" value="Unassembled WGS sequence"/>
</dbReference>
<keyword evidence="3" id="KW-1185">Reference proteome</keyword>
<name>A0A2A6BTP0_PRIPA</name>
<dbReference type="PROSITE" id="PS00615">
    <property type="entry name" value="C_TYPE_LECTIN_1"/>
    <property type="match status" value="1"/>
</dbReference>
<dbReference type="Gene3D" id="3.10.100.10">
    <property type="entry name" value="Mannose-Binding Protein A, subunit A"/>
    <property type="match status" value="1"/>
</dbReference>
<dbReference type="InterPro" id="IPR000859">
    <property type="entry name" value="CUB_dom"/>
</dbReference>
<protein>
    <submittedName>
        <fullName evidence="2">C-type lectin</fullName>
    </submittedName>
</protein>
<dbReference type="PANTHER" id="PTHR22991:SF40">
    <property type="entry name" value="PROTEIN CBG13490"/>
    <property type="match status" value="1"/>
</dbReference>
<dbReference type="SUPFAM" id="SSF56436">
    <property type="entry name" value="C-type lectin-like"/>
    <property type="match status" value="2"/>
</dbReference>
<dbReference type="Pfam" id="PF00059">
    <property type="entry name" value="Lectin_C"/>
    <property type="match status" value="1"/>
</dbReference>
<dbReference type="InterPro" id="IPR016187">
    <property type="entry name" value="CTDL_fold"/>
</dbReference>
<evidence type="ECO:0000313" key="3">
    <source>
        <dbReference type="Proteomes" id="UP000005239"/>
    </source>
</evidence>
<evidence type="ECO:0000313" key="2">
    <source>
        <dbReference type="EnsemblMetazoa" id="PPA04644.1"/>
    </source>
</evidence>
<comment type="caution">
    <text evidence="1">Lacks conserved residue(s) required for the propagation of feature annotation.</text>
</comment>
<dbReference type="InterPro" id="IPR035914">
    <property type="entry name" value="Sperma_CUB_dom_sf"/>
</dbReference>
<sequence>MSSNAMCSSKLQQIRDLLGATNTLPGLVPCTCHFLRDTHVLLVRVQSVAYTGISIILFATAVSHYYFAARSQRTLAITILGTSGASAVLACIGVTVFEMLMTGILGFCGSSIASYGVSICSLIFLCLSIAVNALLFVASLLNWRQQMQIEQTLKVPTKSPYPTHLKMSSTSSCTSKVQQVKELLGANTGRHLLLHLASSIAHATISLARYFSGALSLFYTGFAATQFGTAIAHYYFAPKSQQTLAIIILATSGASAVLGFTGIVIIMIIASDSSFFYYDEALCVCTMVFLGGSIIMNSLLFAASLFHWRQQKQIEETFKVALSSFYVVIFAILFFTACAHFFFEKKSMDKLTHTKITTSFASAVLGAAGVIAVGIIMKSGGCYYSPSGALFVCTMIFLAGSVVINVTIFVLVRLHRIQLRVIEETLQGLTIMECEAKVKESTQFEASAINEVSQSSFPPVVPTKTTLVPPSALLYPIHQLGSIASMNGEYCTRPSMPVVFGVISIACTTFSVVQFSMAITHYFFVKRSQKAITITILAISGASAMLACIGIIVTVIIVNSIVGYCYYDVVRYPLFICTMTFLGGCVVLNVLLFATSLFHWRQQMPIEQTLKCSTSSGYASWGKEPSQFEDIDLNELAKTAPVPVAPKTALVPPSAPLYPTHQLGSIASFESLTPLRSRFLSLTVTTTPMLRQLYDGQNTYASNGAMQAIDFCSDYGAIPVNIVNQEDHDYWVSVSRSDKKNGNQYGNIILGIYCDSTNHWMWADGREVYYEWKPEDYDEDLHERCGENGQYCMWTINPTTNNWQKWCNTYQTTDKYCIIPPASKSEEPDRDCTDFDHDDDNDVCYQVGKYPANWTEANTICHSFGANVASVHNDLENSFIRRLSVSKGLFNGMWLGGALNAKKNAYKWADGTKWDYDNFVPGFPMNGLGECVAMQTNNVAGQWVNIDCATELPFACIRAPDIQDHVCDGGLRKENEIITNPGFPYDASVPCDFMLTVDPGMLVEVEILMLEANSCCDRLVLAEGLLGGPEIAILTGALYNGWTFRTTSQNAMRVSWQPNGGVNVKGMMFGDCNISTYSTLYTYAIICCFLPIFILSTMCLLIFILHTVQTELTERKKSSQSESTPPMPRPSVIIPRPRCIPHINSRILQSLNHLNLAMFLLSFLQQSSNIHQPRWSHVCTVFCSSSASSASVVLGASGNLVLVILLQFGECDIASYSTLCTCIFISCTLSLVLVPLVCLLMVVLHEINQKQLALTERKSRANYGDKEIANKSEEIEIRATNESAQSEFPSPAPLPSSIVPSSASLYPSHQLDDEIAMTEASKSVAPPPTVIYPLSSSLYPTDQLGSISSFESLSEMIEKVNCSKLQKEILMINIAAIASAIMDCVSGCAFAIIITSNEDDSDTDVLMYWTITFFLVAIVLDIGLLAASYLYWPPKKRRFPTETAQSVIE</sequence>
<dbReference type="InterPro" id="IPR050976">
    <property type="entry name" value="Snaclec"/>
</dbReference>
<dbReference type="InterPro" id="IPR016186">
    <property type="entry name" value="C-type_lectin-like/link_sf"/>
</dbReference>
<dbReference type="SMART" id="SM00042">
    <property type="entry name" value="CUB"/>
    <property type="match status" value="1"/>
</dbReference>
<dbReference type="EnsemblMetazoa" id="PPA04644.1">
    <property type="protein sequence ID" value="PPA04644.1"/>
    <property type="gene ID" value="WBGene00094198"/>
</dbReference>
<dbReference type="SUPFAM" id="SSF49854">
    <property type="entry name" value="Spermadhesin, CUB domain"/>
    <property type="match status" value="1"/>
</dbReference>
<accession>A0A2A6BTP0</accession>
<dbReference type="PROSITE" id="PS50041">
    <property type="entry name" value="C_TYPE_LECTIN_2"/>
    <property type="match status" value="1"/>
</dbReference>
<dbReference type="SMART" id="SM00034">
    <property type="entry name" value="CLECT"/>
    <property type="match status" value="1"/>
</dbReference>
<dbReference type="PANTHER" id="PTHR22991">
    <property type="entry name" value="PROTEIN CBG13490"/>
    <property type="match status" value="1"/>
</dbReference>
<dbReference type="InterPro" id="IPR001304">
    <property type="entry name" value="C-type_lectin-like"/>
</dbReference>
<organism evidence="2 3">
    <name type="scientific">Pristionchus pacificus</name>
    <name type="common">Parasitic nematode worm</name>
    <dbReference type="NCBI Taxonomy" id="54126"/>
    <lineage>
        <taxon>Eukaryota</taxon>
        <taxon>Metazoa</taxon>
        <taxon>Ecdysozoa</taxon>
        <taxon>Nematoda</taxon>
        <taxon>Chromadorea</taxon>
        <taxon>Rhabditida</taxon>
        <taxon>Rhabditina</taxon>
        <taxon>Diplogasteromorpha</taxon>
        <taxon>Diplogasteroidea</taxon>
        <taxon>Neodiplogasteridae</taxon>
        <taxon>Pristionchus</taxon>
    </lineage>
</organism>
<gene>
    <name evidence="2" type="primary">WBGene00094198</name>
</gene>
<dbReference type="InterPro" id="IPR018378">
    <property type="entry name" value="C-type_lectin_CS"/>
</dbReference>
<proteinExistence type="predicted"/>
<reference evidence="3" key="1">
    <citation type="journal article" date="2008" name="Nat. Genet.">
        <title>The Pristionchus pacificus genome provides a unique perspective on nematode lifestyle and parasitism.</title>
        <authorList>
            <person name="Dieterich C."/>
            <person name="Clifton S.W."/>
            <person name="Schuster L.N."/>
            <person name="Chinwalla A."/>
            <person name="Delehaunty K."/>
            <person name="Dinkelacker I."/>
            <person name="Fulton L."/>
            <person name="Fulton R."/>
            <person name="Godfrey J."/>
            <person name="Minx P."/>
            <person name="Mitreva M."/>
            <person name="Roeseler W."/>
            <person name="Tian H."/>
            <person name="Witte H."/>
            <person name="Yang S.P."/>
            <person name="Wilson R.K."/>
            <person name="Sommer R.J."/>
        </authorList>
    </citation>
    <scope>NUCLEOTIDE SEQUENCE [LARGE SCALE GENOMIC DNA]</scope>
    <source>
        <strain evidence="3">PS312</strain>
    </source>
</reference>
<dbReference type="PROSITE" id="PS01180">
    <property type="entry name" value="CUB"/>
    <property type="match status" value="1"/>
</dbReference>
<evidence type="ECO:0000256" key="1">
    <source>
        <dbReference type="PROSITE-ProRule" id="PRU00059"/>
    </source>
</evidence>